<dbReference type="PANTHER" id="PTHR43818:SF11">
    <property type="entry name" value="BCDNA.GH03377"/>
    <property type="match status" value="1"/>
</dbReference>
<dbReference type="InterPro" id="IPR050463">
    <property type="entry name" value="Gfo/Idh/MocA_oxidrdct_glycsds"/>
</dbReference>
<reference evidence="4 5" key="1">
    <citation type="submission" date="2019-10" db="EMBL/GenBank/DDBJ databases">
        <title>Nocardia macrotermitis sp. nov. and Nocardia aurantia sp. nov., isolated from the gut of fungus growing-termite Macrotermes natalensis.</title>
        <authorList>
            <person name="Benndorf R."/>
            <person name="Schwitalla J."/>
            <person name="Martin K."/>
            <person name="De Beer W."/>
            <person name="Kaster A.-K."/>
            <person name="Vollmers J."/>
            <person name="Poulsen M."/>
            <person name="Beemelmanns C."/>
        </authorList>
    </citation>
    <scope>NUCLEOTIDE SEQUENCE [LARGE SCALE GENOMIC DNA]</scope>
    <source>
        <strain evidence="4 5">RB56</strain>
    </source>
</reference>
<evidence type="ECO:0000256" key="1">
    <source>
        <dbReference type="ARBA" id="ARBA00023002"/>
    </source>
</evidence>
<dbReference type="Proteomes" id="UP000431401">
    <property type="component" value="Unassembled WGS sequence"/>
</dbReference>
<proteinExistence type="predicted"/>
<evidence type="ECO:0000313" key="4">
    <source>
        <dbReference type="EMBL" id="MQY28453.1"/>
    </source>
</evidence>
<dbReference type="SUPFAM" id="SSF51735">
    <property type="entry name" value="NAD(P)-binding Rossmann-fold domains"/>
    <property type="match status" value="1"/>
</dbReference>
<dbReference type="InterPro" id="IPR055080">
    <property type="entry name" value="Gal80p-like_C"/>
</dbReference>
<dbReference type="Gene3D" id="3.30.360.10">
    <property type="entry name" value="Dihydrodipicolinate Reductase, domain 2"/>
    <property type="match status" value="1"/>
</dbReference>
<dbReference type="GO" id="GO:0050112">
    <property type="term" value="F:inositol 2-dehydrogenase (NAD+) activity"/>
    <property type="evidence" value="ECO:0007669"/>
    <property type="project" value="UniProtKB-EC"/>
</dbReference>
<dbReference type="PANTHER" id="PTHR43818">
    <property type="entry name" value="BCDNA.GH03377"/>
    <property type="match status" value="1"/>
</dbReference>
<dbReference type="EC" id="1.1.1.18" evidence="4"/>
<feature type="domain" description="Gal80p-like C-terminal" evidence="3">
    <location>
        <begin position="132"/>
        <end position="271"/>
    </location>
</feature>
<organism evidence="4 5">
    <name type="scientific">Nocardia aurantia</name>
    <dbReference type="NCBI Taxonomy" id="2585199"/>
    <lineage>
        <taxon>Bacteria</taxon>
        <taxon>Bacillati</taxon>
        <taxon>Actinomycetota</taxon>
        <taxon>Actinomycetes</taxon>
        <taxon>Mycobacteriales</taxon>
        <taxon>Nocardiaceae</taxon>
        <taxon>Nocardia</taxon>
    </lineage>
</organism>
<dbReference type="RefSeq" id="WP_227838022.1">
    <property type="nucleotide sequence ID" value="NZ_WEGI01000008.1"/>
</dbReference>
<accession>A0A7K0DRR2</accession>
<evidence type="ECO:0000313" key="5">
    <source>
        <dbReference type="Proteomes" id="UP000431401"/>
    </source>
</evidence>
<dbReference type="AlphaFoldDB" id="A0A7K0DRR2"/>
<dbReference type="Gene3D" id="3.40.50.720">
    <property type="entry name" value="NAD(P)-binding Rossmann-like Domain"/>
    <property type="match status" value="1"/>
</dbReference>
<gene>
    <name evidence="4" type="primary">iolG_1</name>
    <name evidence="4" type="ORF">NRB56_40370</name>
</gene>
<dbReference type="GO" id="GO:0000166">
    <property type="term" value="F:nucleotide binding"/>
    <property type="evidence" value="ECO:0007669"/>
    <property type="project" value="InterPro"/>
</dbReference>
<dbReference type="SUPFAM" id="SSF55347">
    <property type="entry name" value="Glyceraldehyde-3-phosphate dehydrogenase-like, C-terminal domain"/>
    <property type="match status" value="1"/>
</dbReference>
<feature type="domain" description="Gfo/Idh/MocA-like oxidoreductase N-terminal" evidence="2">
    <location>
        <begin position="4"/>
        <end position="122"/>
    </location>
</feature>
<sequence length="367" mass="38708">MVPIRVGIIGANPDRGWAVRAHIPALRTLPQFHLMAVGTSRPDSARRAGELFQARAFTDPRRLAEDPEVDLVVITVKAQAHAELIRTALAAGKHVYCEWPLASATAEAESLTRQAVAAGVRHVIGLQAGYAPAIRRARQLLTEGYVGQVLSATVYSARGKGAGGRVPAWAAYTLDQAQGAGLLEVAGGHTLHAVQYLIGELTEVSAQLAVRNRRMVVADTGAALEVSSPDHLLLNATAADGIPVAAHIHDAKVTDGRTRIEIAGTEGDLAIVSGAGGPGGIQMSELRLLGSRGTGAGFEQLPIENHSESASFGSEPANVLHQYAALHDDIRTGAHTVPDFADGVRIHRLLDAIRRSDETGTRISVQQ</sequence>
<dbReference type="Pfam" id="PF22685">
    <property type="entry name" value="Gal80p_C-like"/>
    <property type="match status" value="1"/>
</dbReference>
<evidence type="ECO:0000259" key="3">
    <source>
        <dbReference type="Pfam" id="PF22685"/>
    </source>
</evidence>
<name>A0A7K0DRR2_9NOCA</name>
<dbReference type="EMBL" id="WEGI01000008">
    <property type="protein sequence ID" value="MQY28453.1"/>
    <property type="molecule type" value="Genomic_DNA"/>
</dbReference>
<protein>
    <submittedName>
        <fullName evidence="4">Inositol 2-dehydrogenase/D-chiro-inositol 3-dehydrogenase</fullName>
        <ecNumber evidence="4">1.1.1.18</ecNumber>
    </submittedName>
</protein>
<comment type="caution">
    <text evidence="4">The sequence shown here is derived from an EMBL/GenBank/DDBJ whole genome shotgun (WGS) entry which is preliminary data.</text>
</comment>
<evidence type="ECO:0000259" key="2">
    <source>
        <dbReference type="Pfam" id="PF01408"/>
    </source>
</evidence>
<dbReference type="Pfam" id="PF01408">
    <property type="entry name" value="GFO_IDH_MocA"/>
    <property type="match status" value="1"/>
</dbReference>
<keyword evidence="5" id="KW-1185">Reference proteome</keyword>
<dbReference type="InterPro" id="IPR000683">
    <property type="entry name" value="Gfo/Idh/MocA-like_OxRdtase_N"/>
</dbReference>
<keyword evidence="1 4" id="KW-0560">Oxidoreductase</keyword>
<dbReference type="InterPro" id="IPR036291">
    <property type="entry name" value="NAD(P)-bd_dom_sf"/>
</dbReference>